<feature type="compositionally biased region" description="Basic and acidic residues" evidence="2">
    <location>
        <begin position="151"/>
        <end position="170"/>
    </location>
</feature>
<feature type="compositionally biased region" description="Low complexity" evidence="2">
    <location>
        <begin position="355"/>
        <end position="368"/>
    </location>
</feature>
<dbReference type="InterPro" id="IPR006768">
    <property type="entry name" value="Cwf19-like_C_dom-1"/>
</dbReference>
<dbReference type="InterPro" id="IPR036265">
    <property type="entry name" value="HIT-like_sf"/>
</dbReference>
<evidence type="ECO:0000256" key="1">
    <source>
        <dbReference type="ARBA" id="ARBA00006795"/>
    </source>
</evidence>
<feature type="compositionally biased region" description="Basic and acidic residues" evidence="2">
    <location>
        <begin position="409"/>
        <end position="432"/>
    </location>
</feature>
<dbReference type="Pfam" id="PF04677">
    <property type="entry name" value="CwfJ_C_1"/>
    <property type="match status" value="1"/>
</dbReference>
<dbReference type="GO" id="GO:0000398">
    <property type="term" value="P:mRNA splicing, via spliceosome"/>
    <property type="evidence" value="ECO:0007669"/>
    <property type="project" value="TreeGrafter"/>
</dbReference>
<feature type="compositionally biased region" description="Basic and acidic residues" evidence="2">
    <location>
        <begin position="121"/>
        <end position="137"/>
    </location>
</feature>
<reference evidence="5" key="2">
    <citation type="journal article" date="2021" name="Genome Biol. Evol.">
        <title>Developing a high-quality reference genome for a parasitic bivalve with doubly uniparental inheritance (Bivalvia: Unionida).</title>
        <authorList>
            <person name="Smith C.H."/>
        </authorList>
    </citation>
    <scope>NUCLEOTIDE SEQUENCE</scope>
    <source>
        <strain evidence="5">CHS0354</strain>
        <tissue evidence="5">Mantle</tissue>
    </source>
</reference>
<proteinExistence type="inferred from homology"/>
<reference evidence="5" key="1">
    <citation type="journal article" date="2021" name="Genome Biol. Evol.">
        <title>A High-Quality Reference Genome for a Parasitic Bivalve with Doubly Uniparental Inheritance (Bivalvia: Unionida).</title>
        <authorList>
            <person name="Smith C.H."/>
        </authorList>
    </citation>
    <scope>NUCLEOTIDE SEQUENCE</scope>
    <source>
        <strain evidence="5">CHS0354</strain>
    </source>
</reference>
<feature type="compositionally biased region" description="Basic and acidic residues" evidence="2">
    <location>
        <begin position="441"/>
        <end position="451"/>
    </location>
</feature>
<organism evidence="5 6">
    <name type="scientific">Potamilus streckersoni</name>
    <dbReference type="NCBI Taxonomy" id="2493646"/>
    <lineage>
        <taxon>Eukaryota</taxon>
        <taxon>Metazoa</taxon>
        <taxon>Spiralia</taxon>
        <taxon>Lophotrochozoa</taxon>
        <taxon>Mollusca</taxon>
        <taxon>Bivalvia</taxon>
        <taxon>Autobranchia</taxon>
        <taxon>Heteroconchia</taxon>
        <taxon>Palaeoheterodonta</taxon>
        <taxon>Unionida</taxon>
        <taxon>Unionoidea</taxon>
        <taxon>Unionidae</taxon>
        <taxon>Ambleminae</taxon>
        <taxon>Lampsilini</taxon>
        <taxon>Potamilus</taxon>
    </lineage>
</organism>
<dbReference type="InterPro" id="IPR006767">
    <property type="entry name" value="Cwf19-like_C_dom-2"/>
</dbReference>
<dbReference type="EMBL" id="JAEAOA010001573">
    <property type="protein sequence ID" value="KAK3608962.1"/>
    <property type="molecule type" value="Genomic_DNA"/>
</dbReference>
<evidence type="ECO:0000313" key="6">
    <source>
        <dbReference type="Proteomes" id="UP001195483"/>
    </source>
</evidence>
<dbReference type="InterPro" id="IPR040194">
    <property type="entry name" value="Cwf19-like"/>
</dbReference>
<feature type="region of interest" description="Disordered" evidence="2">
    <location>
        <begin position="65"/>
        <end position="545"/>
    </location>
</feature>
<accession>A0AAE0TEK5</accession>
<protein>
    <recommendedName>
        <fullName evidence="7">CWF19-like protein 2</fullName>
    </recommendedName>
</protein>
<sequence>MASFIAFESSKLKEKQKEELRQARKCILEKAENEFHKDNYKKEQARLRGEDTWILPSVDDRIKREQEELKKSKSKKYKKEKKKKKKHKKEKKSKECSSVSSSESDEEVAWVEKGQENTQSEDIKMAIKGPRLERESWMEAPIDFIPTISRQEMKEKQKKEEEKEKQERNILDQPGMHSRELNPYWKEGGTGLPQEKKEQTRSVASKVPRPGDGGISWLRRAYQRCEEKAKEEGRSLEDVAAERWGSLKKLEKMIKDSEKGQRGHGDDREGQRSSTIHPSWKKNRFMKPGDDDDHMDNSKKGRNDERKNRDSNHEDKNSSRRSRSLERSSSNRSHSHSRSGSESRSKTSRRYQANRCSSSGSSESSVSRSRSRSPRRYKSRHSRSSSRSGSNNRRRSRERQRSISQSSDRSAKQEDKDRDKGRSIVKDIKTERNSLIGRFLRPCDVDSDHVNAPEQQSISSRSAENIPTWKKKEFIKPVKTIEDKRSEGKSENTVQSVRKRRAPSSSGSESSSDSSGKEQSQSDSERSEQGQRSPTPEPEVRILSEKEMNDLGAKIVKAELMGDDELAQKLKTQIEAARQAKVEYERTGKSQGHSRGAEEDVVVLTRIDRTGMTRPVFERQHPLEPNKRRRKNKKVETHGNVGERKMYFDDDDRYDLKELVRREKMGTAEDQNLMFARLAGRHMDKADEDFQVDDIFVQRAAKQLSESKMEERDKSMAIFEHKKMKGAMDNCHFCFENVAKHLIVAIGVKVYLCLPNCRSLTEGHCLIVPMQHVPAGTAVDEDVWNEIQTFRKYLTKMFSERDQDVVFMETSMHLKRFPHMHIECVPMEKEVGDLAPIYFKKAIQEAGPEWAHNKKLVDISQKDVRRSVPKGFPYFAVDFGLQGGFAHVIEDEQKFPSYFGREIIGGMIDADPQLWRKPKKDNFDDQRKKVLQFAEMWKPHDWTQSLKKDTD</sequence>
<comment type="caution">
    <text evidence="5">The sequence shown here is derived from an EMBL/GenBank/DDBJ whole genome shotgun (WGS) entry which is preliminary data.</text>
</comment>
<dbReference type="GO" id="GO:0071014">
    <property type="term" value="C:post-mRNA release spliceosomal complex"/>
    <property type="evidence" value="ECO:0007669"/>
    <property type="project" value="TreeGrafter"/>
</dbReference>
<dbReference type="PANTHER" id="PTHR12072:SF5">
    <property type="entry name" value="CWF19-LIKE PROTEIN 2"/>
    <property type="match status" value="1"/>
</dbReference>
<evidence type="ECO:0008006" key="7">
    <source>
        <dbReference type="Google" id="ProtNLM"/>
    </source>
</evidence>
<feature type="compositionally biased region" description="Basic and acidic residues" evidence="2">
    <location>
        <begin position="248"/>
        <end position="271"/>
    </location>
</feature>
<dbReference type="Gene3D" id="3.30.428.10">
    <property type="entry name" value="HIT-like"/>
    <property type="match status" value="1"/>
</dbReference>
<name>A0AAE0TEK5_9BIVA</name>
<evidence type="ECO:0000259" key="3">
    <source>
        <dbReference type="Pfam" id="PF04676"/>
    </source>
</evidence>
<evidence type="ECO:0000313" key="5">
    <source>
        <dbReference type="EMBL" id="KAK3608962.1"/>
    </source>
</evidence>
<keyword evidence="6" id="KW-1185">Reference proteome</keyword>
<evidence type="ECO:0000259" key="4">
    <source>
        <dbReference type="Pfam" id="PF04677"/>
    </source>
</evidence>
<dbReference type="SUPFAM" id="SSF54197">
    <property type="entry name" value="HIT-like"/>
    <property type="match status" value="1"/>
</dbReference>
<dbReference type="Pfam" id="PF04676">
    <property type="entry name" value="CwfJ_C_2"/>
    <property type="match status" value="1"/>
</dbReference>
<feature type="compositionally biased region" description="Basic residues" evidence="2">
    <location>
        <begin position="369"/>
        <end position="384"/>
    </location>
</feature>
<dbReference type="AlphaFoldDB" id="A0AAE0TEK5"/>
<reference evidence="5" key="3">
    <citation type="submission" date="2023-05" db="EMBL/GenBank/DDBJ databases">
        <authorList>
            <person name="Smith C.H."/>
        </authorList>
    </citation>
    <scope>NUCLEOTIDE SEQUENCE</scope>
    <source>
        <strain evidence="5">CHS0354</strain>
        <tissue evidence="5">Mantle</tissue>
    </source>
</reference>
<dbReference type="PANTHER" id="PTHR12072">
    <property type="entry name" value="CWF19, CELL CYCLE CONTROL PROTEIN"/>
    <property type="match status" value="1"/>
</dbReference>
<feature type="domain" description="Cwf19-like protein C-terminal" evidence="3">
    <location>
        <begin position="849"/>
        <end position="943"/>
    </location>
</feature>
<feature type="compositionally biased region" description="Basic and acidic residues" evidence="2">
    <location>
        <begin position="295"/>
        <end position="326"/>
    </location>
</feature>
<feature type="compositionally biased region" description="Low complexity" evidence="2">
    <location>
        <begin position="327"/>
        <end position="338"/>
    </location>
</feature>
<gene>
    <name evidence="5" type="ORF">CHS0354_026291</name>
</gene>
<dbReference type="Proteomes" id="UP001195483">
    <property type="component" value="Unassembled WGS sequence"/>
</dbReference>
<feature type="compositionally biased region" description="Basic and acidic residues" evidence="2">
    <location>
        <begin position="223"/>
        <end position="241"/>
    </location>
</feature>
<evidence type="ECO:0000256" key="2">
    <source>
        <dbReference type="SAM" id="MobiDB-lite"/>
    </source>
</evidence>
<feature type="compositionally biased region" description="Basic and acidic residues" evidence="2">
    <location>
        <begin position="470"/>
        <end position="490"/>
    </location>
</feature>
<comment type="similarity">
    <text evidence="1">Belongs to the CWF19 family.</text>
</comment>
<feature type="compositionally biased region" description="Basic residues" evidence="2">
    <location>
        <begin position="72"/>
        <end position="91"/>
    </location>
</feature>
<feature type="compositionally biased region" description="Low complexity" evidence="2">
    <location>
        <begin position="504"/>
        <end position="522"/>
    </location>
</feature>
<feature type="domain" description="Cwf19-like C-terminal" evidence="4">
    <location>
        <begin position="720"/>
        <end position="840"/>
    </location>
</feature>
<feature type="compositionally biased region" description="Polar residues" evidence="2">
    <location>
        <begin position="453"/>
        <end position="465"/>
    </location>
</feature>